<comment type="caution">
    <text evidence="6">The sequence shown here is derived from an EMBL/GenBank/DDBJ whole genome shotgun (WGS) entry which is preliminary data.</text>
</comment>
<reference evidence="6 7" key="1">
    <citation type="submission" date="2023-12" db="EMBL/GenBank/DDBJ databases">
        <title>Description of new species of Mycobacterium terrae complex isolated from sewage at the Sao Paulo Zoological Park Foundation in Brazil.</title>
        <authorList>
            <person name="Romagnoli C.L."/>
            <person name="Conceicao E.C."/>
            <person name="Machado E."/>
            <person name="Barreto L.B.P.F."/>
            <person name="Sharma A."/>
            <person name="Silva N.M."/>
            <person name="Marques L.E."/>
            <person name="Juliana M.A."/>
            <person name="Lourenco M.C.S."/>
            <person name="Digiampietri L.A."/>
            <person name="Suffys P.N."/>
            <person name="Viana-Niero C."/>
        </authorList>
    </citation>
    <scope>NUCLEOTIDE SEQUENCE [LARGE SCALE GENOMIC DNA]</scope>
    <source>
        <strain evidence="6 7">MYC123</strain>
    </source>
</reference>
<organism evidence="6 7">
    <name type="scientific">[Mycobacterium] zoologicum</name>
    <dbReference type="NCBI Taxonomy" id="2872311"/>
    <lineage>
        <taxon>Bacteria</taxon>
        <taxon>Bacillati</taxon>
        <taxon>Actinomycetota</taxon>
        <taxon>Actinomycetes</taxon>
        <taxon>Mycobacteriales</taxon>
        <taxon>Mycobacteriaceae</taxon>
        <taxon>Mycolicibacter</taxon>
    </lineage>
</organism>
<dbReference type="PANTHER" id="PTHR30055">
    <property type="entry name" value="HTH-TYPE TRANSCRIPTIONAL REGULATOR RUTR"/>
    <property type="match status" value="1"/>
</dbReference>
<evidence type="ECO:0000313" key="6">
    <source>
        <dbReference type="EMBL" id="MEB3049242.1"/>
    </source>
</evidence>
<dbReference type="Gene3D" id="1.10.357.10">
    <property type="entry name" value="Tetracycline Repressor, domain 2"/>
    <property type="match status" value="1"/>
</dbReference>
<protein>
    <submittedName>
        <fullName evidence="6">Helix-turn-helix domain-containing protein</fullName>
    </submittedName>
</protein>
<accession>A0ABU5YGR7</accession>
<dbReference type="InterPro" id="IPR009057">
    <property type="entry name" value="Homeodomain-like_sf"/>
</dbReference>
<proteinExistence type="predicted"/>
<dbReference type="Pfam" id="PF00440">
    <property type="entry name" value="TetR_N"/>
    <property type="match status" value="1"/>
</dbReference>
<name>A0ABU5YGR7_9MYCO</name>
<gene>
    <name evidence="6" type="ORF">KV112_05705</name>
</gene>
<evidence type="ECO:0000259" key="5">
    <source>
        <dbReference type="PROSITE" id="PS50977"/>
    </source>
</evidence>
<feature type="DNA-binding region" description="H-T-H motif" evidence="4">
    <location>
        <begin position="43"/>
        <end position="62"/>
    </location>
</feature>
<dbReference type="PROSITE" id="PS50977">
    <property type="entry name" value="HTH_TETR_2"/>
    <property type="match status" value="1"/>
</dbReference>
<keyword evidence="7" id="KW-1185">Reference proteome</keyword>
<dbReference type="InterPro" id="IPR001647">
    <property type="entry name" value="HTH_TetR"/>
</dbReference>
<feature type="domain" description="HTH tetR-type" evidence="5">
    <location>
        <begin position="20"/>
        <end position="80"/>
    </location>
</feature>
<dbReference type="Proteomes" id="UP001299046">
    <property type="component" value="Unassembled WGS sequence"/>
</dbReference>
<dbReference type="SUPFAM" id="SSF46689">
    <property type="entry name" value="Homeodomain-like"/>
    <property type="match status" value="1"/>
</dbReference>
<keyword evidence="3" id="KW-0804">Transcription</keyword>
<sequence>MNRVDAAVHRALDDRQQLATAEVERILSAAVTVLARVAPEEPRVSDIVAEAGSSNKAFYRYFAGKDELFQAVMERGVGIVVSYLAHQLAKESTPAAQIARWIRGTVAQVSDPHLLSLSRAASTRLSTAGVSDDQILAPLRDLLTEPVAALGSSDPRRDADVVFTATLATMRRYLGGAAAPKRADVDHLVQFCLRGLGA</sequence>
<evidence type="ECO:0000256" key="2">
    <source>
        <dbReference type="ARBA" id="ARBA00023125"/>
    </source>
</evidence>
<evidence type="ECO:0000313" key="7">
    <source>
        <dbReference type="Proteomes" id="UP001299046"/>
    </source>
</evidence>
<keyword evidence="1" id="KW-0805">Transcription regulation</keyword>
<evidence type="ECO:0000256" key="1">
    <source>
        <dbReference type="ARBA" id="ARBA00023015"/>
    </source>
</evidence>
<dbReference type="RefSeq" id="WP_224864496.1">
    <property type="nucleotide sequence ID" value="NZ_JAYJJT010000005.1"/>
</dbReference>
<evidence type="ECO:0000256" key="3">
    <source>
        <dbReference type="ARBA" id="ARBA00023163"/>
    </source>
</evidence>
<dbReference type="InterPro" id="IPR050109">
    <property type="entry name" value="HTH-type_TetR-like_transc_reg"/>
</dbReference>
<evidence type="ECO:0000256" key="4">
    <source>
        <dbReference type="PROSITE-ProRule" id="PRU00335"/>
    </source>
</evidence>
<dbReference type="PANTHER" id="PTHR30055:SF234">
    <property type="entry name" value="HTH-TYPE TRANSCRIPTIONAL REGULATOR BETI"/>
    <property type="match status" value="1"/>
</dbReference>
<dbReference type="EMBL" id="JAYJJT010000005">
    <property type="protein sequence ID" value="MEB3049242.1"/>
    <property type="molecule type" value="Genomic_DNA"/>
</dbReference>
<keyword evidence="2 4" id="KW-0238">DNA-binding</keyword>